<feature type="transmembrane region" description="Helical" evidence="1">
    <location>
        <begin position="190"/>
        <end position="210"/>
    </location>
</feature>
<keyword evidence="1" id="KW-0812">Transmembrane</keyword>
<organism evidence="2">
    <name type="scientific">marine sediment metagenome</name>
    <dbReference type="NCBI Taxonomy" id="412755"/>
    <lineage>
        <taxon>unclassified sequences</taxon>
        <taxon>metagenomes</taxon>
        <taxon>ecological metagenomes</taxon>
    </lineage>
</organism>
<protein>
    <recommendedName>
        <fullName evidence="3">Histidine kinase N-terminal 7TM region domain-containing protein</fullName>
    </recommendedName>
</protein>
<keyword evidence="1" id="KW-1133">Transmembrane helix</keyword>
<name>X1GQQ1_9ZZZZ</name>
<evidence type="ECO:0000256" key="1">
    <source>
        <dbReference type="SAM" id="Phobius"/>
    </source>
</evidence>
<feature type="transmembrane region" description="Helical" evidence="1">
    <location>
        <begin position="6"/>
        <end position="28"/>
    </location>
</feature>
<evidence type="ECO:0008006" key="3">
    <source>
        <dbReference type="Google" id="ProtNLM"/>
    </source>
</evidence>
<evidence type="ECO:0000313" key="2">
    <source>
        <dbReference type="EMBL" id="GAH43934.1"/>
    </source>
</evidence>
<reference evidence="2" key="1">
    <citation type="journal article" date="2014" name="Front. Microbiol.">
        <title>High frequency of phylogenetically diverse reductive dehalogenase-homologous genes in deep subseafloor sedimentary metagenomes.</title>
        <authorList>
            <person name="Kawai M."/>
            <person name="Futagami T."/>
            <person name="Toyoda A."/>
            <person name="Takaki Y."/>
            <person name="Nishi S."/>
            <person name="Hori S."/>
            <person name="Arai W."/>
            <person name="Tsubouchi T."/>
            <person name="Morono Y."/>
            <person name="Uchiyama I."/>
            <person name="Ito T."/>
            <person name="Fujiyama A."/>
            <person name="Inagaki F."/>
            <person name="Takami H."/>
        </authorList>
    </citation>
    <scope>NUCLEOTIDE SEQUENCE</scope>
    <source>
        <strain evidence="2">Expedition CK06-06</strain>
    </source>
</reference>
<accession>X1GQQ1</accession>
<dbReference type="EMBL" id="BARU01008667">
    <property type="protein sequence ID" value="GAH43934.1"/>
    <property type="molecule type" value="Genomic_DNA"/>
</dbReference>
<comment type="caution">
    <text evidence="2">The sequence shown here is derived from an EMBL/GenBank/DDBJ whole genome shotgun (WGS) entry which is preliminary data.</text>
</comment>
<feature type="transmembrane region" description="Helical" evidence="1">
    <location>
        <begin position="72"/>
        <end position="95"/>
    </location>
</feature>
<feature type="non-terminal residue" evidence="2">
    <location>
        <position position="311"/>
    </location>
</feature>
<feature type="transmembrane region" description="Helical" evidence="1">
    <location>
        <begin position="40"/>
        <end position="66"/>
    </location>
</feature>
<sequence length="311" mass="35868">MSYITLLSLIIGYFFIFSSGLVVTVYIFRNRKNYGTKFIGLLTAATAFSLGVIHATFYILSVVFFISEQINILFWKFSILAWFISLIITSLLFSFFREYKKIKSFPFLFYTLLLGLLIGTLLTPHSITLNLSTSLPSSIIFIDPSLINYYFNIVTGTITIVFQILIISHYLYIAIIINIRSKKKEETLPILLNAIIFSITITLNILYILFQQTLFRELFIIVLWIAHIGVSIMFVNKPDIFFVLPNRIYSINIYHKSGIQLYSYNFENQSDSNTESTIWGNILIGLNHILSEFLDKKDKINVIQTQDADIV</sequence>
<gene>
    <name evidence="2" type="ORF">S03H2_16890</name>
</gene>
<proteinExistence type="predicted"/>
<feature type="transmembrane region" description="Helical" evidence="1">
    <location>
        <begin position="216"/>
        <end position="235"/>
    </location>
</feature>
<keyword evidence="1" id="KW-0472">Membrane</keyword>
<feature type="transmembrane region" description="Helical" evidence="1">
    <location>
        <begin position="107"/>
        <end position="129"/>
    </location>
</feature>
<feature type="transmembrane region" description="Helical" evidence="1">
    <location>
        <begin position="149"/>
        <end position="178"/>
    </location>
</feature>
<dbReference type="AlphaFoldDB" id="X1GQQ1"/>